<gene>
    <name evidence="1" type="ORF">DFH08DRAFT_724427</name>
</gene>
<comment type="caution">
    <text evidence="1">The sequence shown here is derived from an EMBL/GenBank/DDBJ whole genome shotgun (WGS) entry which is preliminary data.</text>
</comment>
<sequence length="117" mass="13537">MVNSLTSKLQIGSPMASLYLLKNPDHYTNYTFKSFWWKSYVGTVRSAWDAEERPAYPNQAGTDNCDLDAETESDQMVLMNSKNKVVGATNVDDYIWRPTEFEQICLYDYVQMTKRAK</sequence>
<feature type="non-terminal residue" evidence="1">
    <location>
        <position position="117"/>
    </location>
</feature>
<evidence type="ECO:0000313" key="1">
    <source>
        <dbReference type="EMBL" id="KAJ7301293.1"/>
    </source>
</evidence>
<name>A0AAD7E6U7_9AGAR</name>
<organism evidence="1 2">
    <name type="scientific">Mycena albidolilacea</name>
    <dbReference type="NCBI Taxonomy" id="1033008"/>
    <lineage>
        <taxon>Eukaryota</taxon>
        <taxon>Fungi</taxon>
        <taxon>Dikarya</taxon>
        <taxon>Basidiomycota</taxon>
        <taxon>Agaricomycotina</taxon>
        <taxon>Agaricomycetes</taxon>
        <taxon>Agaricomycetidae</taxon>
        <taxon>Agaricales</taxon>
        <taxon>Marasmiineae</taxon>
        <taxon>Mycenaceae</taxon>
        <taxon>Mycena</taxon>
    </lineage>
</organism>
<protein>
    <submittedName>
        <fullName evidence="1">Uncharacterized protein</fullName>
    </submittedName>
</protein>
<reference evidence="1" key="1">
    <citation type="submission" date="2023-03" db="EMBL/GenBank/DDBJ databases">
        <title>Massive genome expansion in bonnet fungi (Mycena s.s.) driven by repeated elements and novel gene families across ecological guilds.</title>
        <authorList>
            <consortium name="Lawrence Berkeley National Laboratory"/>
            <person name="Harder C.B."/>
            <person name="Miyauchi S."/>
            <person name="Viragh M."/>
            <person name="Kuo A."/>
            <person name="Thoen E."/>
            <person name="Andreopoulos B."/>
            <person name="Lu D."/>
            <person name="Skrede I."/>
            <person name="Drula E."/>
            <person name="Henrissat B."/>
            <person name="Morin E."/>
            <person name="Kohler A."/>
            <person name="Barry K."/>
            <person name="LaButti K."/>
            <person name="Morin E."/>
            <person name="Salamov A."/>
            <person name="Lipzen A."/>
            <person name="Mereny Z."/>
            <person name="Hegedus B."/>
            <person name="Baldrian P."/>
            <person name="Stursova M."/>
            <person name="Weitz H."/>
            <person name="Taylor A."/>
            <person name="Grigoriev I.V."/>
            <person name="Nagy L.G."/>
            <person name="Martin F."/>
            <person name="Kauserud H."/>
        </authorList>
    </citation>
    <scope>NUCLEOTIDE SEQUENCE</scope>
    <source>
        <strain evidence="1">CBHHK002</strain>
    </source>
</reference>
<accession>A0AAD7E6U7</accession>
<dbReference type="Proteomes" id="UP001218218">
    <property type="component" value="Unassembled WGS sequence"/>
</dbReference>
<dbReference type="EMBL" id="JARIHO010000139">
    <property type="protein sequence ID" value="KAJ7301293.1"/>
    <property type="molecule type" value="Genomic_DNA"/>
</dbReference>
<evidence type="ECO:0000313" key="2">
    <source>
        <dbReference type="Proteomes" id="UP001218218"/>
    </source>
</evidence>
<proteinExistence type="predicted"/>
<dbReference type="AlphaFoldDB" id="A0AAD7E6U7"/>
<keyword evidence="2" id="KW-1185">Reference proteome</keyword>